<dbReference type="SUPFAM" id="SSF53335">
    <property type="entry name" value="S-adenosyl-L-methionine-dependent methyltransferases"/>
    <property type="match status" value="1"/>
</dbReference>
<dbReference type="Pfam" id="PF08100">
    <property type="entry name" value="Dimerisation"/>
    <property type="match status" value="1"/>
</dbReference>
<dbReference type="PANTHER" id="PTHR43712">
    <property type="entry name" value="PUTATIVE (AFU_ORTHOLOGUE AFUA_4G14580)-RELATED"/>
    <property type="match status" value="1"/>
</dbReference>
<keyword evidence="2" id="KW-0808">Transferase</keyword>
<dbReference type="OrthoDB" id="2410195at2759"/>
<dbReference type="InterPro" id="IPR036390">
    <property type="entry name" value="WH_DNA-bd_sf"/>
</dbReference>
<dbReference type="PROSITE" id="PS51683">
    <property type="entry name" value="SAM_OMT_II"/>
    <property type="match status" value="1"/>
</dbReference>
<dbReference type="InterPro" id="IPR029063">
    <property type="entry name" value="SAM-dependent_MTases_sf"/>
</dbReference>
<dbReference type="SUPFAM" id="SSF46785">
    <property type="entry name" value="Winged helix' DNA-binding domain"/>
    <property type="match status" value="1"/>
</dbReference>
<protein>
    <recommendedName>
        <fullName evidence="8">S-adenosyl-L-methionine-dependent methyltransferase</fullName>
    </recommendedName>
</protein>
<dbReference type="InterPro" id="IPR016461">
    <property type="entry name" value="COMT-like"/>
</dbReference>
<organism evidence="6 7">
    <name type="scientific">Phanerochaete sordida</name>
    <dbReference type="NCBI Taxonomy" id="48140"/>
    <lineage>
        <taxon>Eukaryota</taxon>
        <taxon>Fungi</taxon>
        <taxon>Dikarya</taxon>
        <taxon>Basidiomycota</taxon>
        <taxon>Agaricomycotina</taxon>
        <taxon>Agaricomycetes</taxon>
        <taxon>Polyporales</taxon>
        <taxon>Phanerochaetaceae</taxon>
        <taxon>Phanerochaete</taxon>
    </lineage>
</organism>
<keyword evidence="1" id="KW-0489">Methyltransferase</keyword>
<sequence>MIWLAGSPALSDTPDPLAELEALSKIIQDSIESIKSSLSSKNMDFPSPYTPMSLESEAARMQPEVDQACAMITAAAYQLISDVRSPMLTIVTVATQYALSASLGIATAANVPEALREAGPKGAHVVEIAKASSIDPTKLSRVLRVLATNHIFLEVAPDVFAHNRISSCLDTGKSVETLLASATTISPGTKHVNTTGIAAGIGHCTDEALKSAAYLQDALLDPAFACSQEPTETARNLAFETNTAMFEWLEKEGNEHRLLRFGITMEGAKQASPPNAIMEGFDWQGLKKNSLVVDVGGGIGAQSMTLVQHFPHLRFVIQDRESTVEEAIQFWDRQLPGARSTGKVVLQIHDLFAPQPVCDAAVYLLRNIIHDWPDKYCLQILRHLRKAATSDTRLVIVDSLVSYACEDRSLEGILGARRVVPPKPLLSNMGHAAAASYFTDIQMMELLNGKERTLKEIKDLMEASGWKVVQIHQSLAFSTAKVIGTPA</sequence>
<evidence type="ECO:0000256" key="1">
    <source>
        <dbReference type="ARBA" id="ARBA00022603"/>
    </source>
</evidence>
<dbReference type="InterPro" id="IPR001077">
    <property type="entry name" value="COMT_C"/>
</dbReference>
<dbReference type="GO" id="GO:0008171">
    <property type="term" value="F:O-methyltransferase activity"/>
    <property type="evidence" value="ECO:0007669"/>
    <property type="project" value="InterPro"/>
</dbReference>
<accession>A0A9P3L9L4</accession>
<comment type="caution">
    <text evidence="6">The sequence shown here is derived from an EMBL/GenBank/DDBJ whole genome shotgun (WGS) entry which is preliminary data.</text>
</comment>
<keyword evidence="3" id="KW-0949">S-adenosyl-L-methionine</keyword>
<evidence type="ECO:0008006" key="8">
    <source>
        <dbReference type="Google" id="ProtNLM"/>
    </source>
</evidence>
<dbReference type="Gene3D" id="1.10.10.10">
    <property type="entry name" value="Winged helix-like DNA-binding domain superfamily/Winged helix DNA-binding domain"/>
    <property type="match status" value="1"/>
</dbReference>
<name>A0A9P3L9L4_9APHY</name>
<dbReference type="EMBL" id="BPQB01000006">
    <property type="protein sequence ID" value="GJE87401.1"/>
    <property type="molecule type" value="Genomic_DNA"/>
</dbReference>
<dbReference type="GO" id="GO:0032259">
    <property type="term" value="P:methylation"/>
    <property type="evidence" value="ECO:0007669"/>
    <property type="project" value="UniProtKB-KW"/>
</dbReference>
<feature type="domain" description="O-methyltransferase C-terminal" evidence="4">
    <location>
        <begin position="276"/>
        <end position="466"/>
    </location>
</feature>
<evidence type="ECO:0000313" key="6">
    <source>
        <dbReference type="EMBL" id="GJE87401.1"/>
    </source>
</evidence>
<gene>
    <name evidence="6" type="ORF">PsYK624_034840</name>
</gene>
<dbReference type="AlphaFoldDB" id="A0A9P3L9L4"/>
<dbReference type="InterPro" id="IPR012967">
    <property type="entry name" value="COMT_dimerisation"/>
</dbReference>
<dbReference type="InterPro" id="IPR036388">
    <property type="entry name" value="WH-like_DNA-bd_sf"/>
</dbReference>
<keyword evidence="7" id="KW-1185">Reference proteome</keyword>
<evidence type="ECO:0000259" key="5">
    <source>
        <dbReference type="Pfam" id="PF08100"/>
    </source>
</evidence>
<feature type="domain" description="O-methyltransferase dimerisation" evidence="5">
    <location>
        <begin position="94"/>
        <end position="169"/>
    </location>
</feature>
<evidence type="ECO:0000256" key="3">
    <source>
        <dbReference type="ARBA" id="ARBA00022691"/>
    </source>
</evidence>
<dbReference type="Gene3D" id="3.40.50.150">
    <property type="entry name" value="Vaccinia Virus protein VP39"/>
    <property type="match status" value="1"/>
</dbReference>
<proteinExistence type="predicted"/>
<evidence type="ECO:0000313" key="7">
    <source>
        <dbReference type="Proteomes" id="UP000703269"/>
    </source>
</evidence>
<reference evidence="6 7" key="1">
    <citation type="submission" date="2021-08" db="EMBL/GenBank/DDBJ databases">
        <title>Draft Genome Sequence of Phanerochaete sordida strain YK-624.</title>
        <authorList>
            <person name="Mori T."/>
            <person name="Dohra H."/>
            <person name="Suzuki T."/>
            <person name="Kawagishi H."/>
            <person name="Hirai H."/>
        </authorList>
    </citation>
    <scope>NUCLEOTIDE SEQUENCE [LARGE SCALE GENOMIC DNA]</scope>
    <source>
        <strain evidence="6 7">YK-624</strain>
    </source>
</reference>
<dbReference type="PANTHER" id="PTHR43712:SF2">
    <property type="entry name" value="O-METHYLTRANSFERASE CICE"/>
    <property type="match status" value="1"/>
</dbReference>
<dbReference type="Proteomes" id="UP000703269">
    <property type="component" value="Unassembled WGS sequence"/>
</dbReference>
<evidence type="ECO:0000259" key="4">
    <source>
        <dbReference type="Pfam" id="PF00891"/>
    </source>
</evidence>
<dbReference type="Pfam" id="PF00891">
    <property type="entry name" value="Methyltransf_2"/>
    <property type="match status" value="1"/>
</dbReference>
<evidence type="ECO:0000256" key="2">
    <source>
        <dbReference type="ARBA" id="ARBA00022679"/>
    </source>
</evidence>